<protein>
    <submittedName>
        <fullName evidence="1">Uncharacterized protein</fullName>
    </submittedName>
</protein>
<evidence type="ECO:0000313" key="2">
    <source>
        <dbReference type="Proteomes" id="UP000243459"/>
    </source>
</evidence>
<organism evidence="1 2">
    <name type="scientific">Asparagus officinalis</name>
    <name type="common">Garden asparagus</name>
    <dbReference type="NCBI Taxonomy" id="4686"/>
    <lineage>
        <taxon>Eukaryota</taxon>
        <taxon>Viridiplantae</taxon>
        <taxon>Streptophyta</taxon>
        <taxon>Embryophyta</taxon>
        <taxon>Tracheophyta</taxon>
        <taxon>Spermatophyta</taxon>
        <taxon>Magnoliopsida</taxon>
        <taxon>Liliopsida</taxon>
        <taxon>Asparagales</taxon>
        <taxon>Asparagaceae</taxon>
        <taxon>Asparagoideae</taxon>
        <taxon>Asparagus</taxon>
    </lineage>
</organism>
<gene>
    <name evidence="1" type="ORF">A4U43_C01F33060</name>
</gene>
<dbReference type="PANTHER" id="PTHR48165">
    <property type="entry name" value="BNAC03G44900D PROTEIN"/>
    <property type="match status" value="1"/>
</dbReference>
<sequence length="133" mass="14825">MALRMKRKRRVLMRRDRCLLLMAMGFHRNHSDSRFNPCQPPCGGAVKRGLRVSQLKKSSRVADESSIGSLVVDQGQNGGDHHLSVFLAIIRAPMVVASCFVGKPNGMASGDNLQSADMDQFMMHDSMRYAIYV</sequence>
<proteinExistence type="predicted"/>
<dbReference type="Gramene" id="ONK81806">
    <property type="protein sequence ID" value="ONK81806"/>
    <property type="gene ID" value="A4U43_C01F33060"/>
</dbReference>
<reference evidence="2" key="1">
    <citation type="journal article" date="2017" name="Nat. Commun.">
        <title>The asparagus genome sheds light on the origin and evolution of a young Y chromosome.</title>
        <authorList>
            <person name="Harkess A."/>
            <person name="Zhou J."/>
            <person name="Xu C."/>
            <person name="Bowers J.E."/>
            <person name="Van der Hulst R."/>
            <person name="Ayyampalayam S."/>
            <person name="Mercati F."/>
            <person name="Riccardi P."/>
            <person name="McKain M.R."/>
            <person name="Kakrana A."/>
            <person name="Tang H."/>
            <person name="Ray J."/>
            <person name="Groenendijk J."/>
            <person name="Arikit S."/>
            <person name="Mathioni S.M."/>
            <person name="Nakano M."/>
            <person name="Shan H."/>
            <person name="Telgmann-Rauber A."/>
            <person name="Kanno A."/>
            <person name="Yue Z."/>
            <person name="Chen H."/>
            <person name="Li W."/>
            <person name="Chen Y."/>
            <person name="Xu X."/>
            <person name="Zhang Y."/>
            <person name="Luo S."/>
            <person name="Chen H."/>
            <person name="Gao J."/>
            <person name="Mao Z."/>
            <person name="Pires J.C."/>
            <person name="Luo M."/>
            <person name="Kudrna D."/>
            <person name="Wing R.A."/>
            <person name="Meyers B.C."/>
            <person name="Yi K."/>
            <person name="Kong H."/>
            <person name="Lavrijsen P."/>
            <person name="Sunseri F."/>
            <person name="Falavigna A."/>
            <person name="Ye Y."/>
            <person name="Leebens-Mack J.H."/>
            <person name="Chen G."/>
        </authorList>
    </citation>
    <scope>NUCLEOTIDE SEQUENCE [LARGE SCALE GENOMIC DNA]</scope>
    <source>
        <strain evidence="2">cv. DH0086</strain>
    </source>
</reference>
<dbReference type="AlphaFoldDB" id="A0A5P1FU17"/>
<name>A0A5P1FU17_ASPOF</name>
<evidence type="ECO:0000313" key="1">
    <source>
        <dbReference type="EMBL" id="ONK81806.1"/>
    </source>
</evidence>
<dbReference type="EMBL" id="CM007381">
    <property type="protein sequence ID" value="ONK81806.1"/>
    <property type="molecule type" value="Genomic_DNA"/>
</dbReference>
<dbReference type="OMA" id="MAMGFHR"/>
<accession>A0A5P1FU17</accession>
<dbReference type="Proteomes" id="UP000243459">
    <property type="component" value="Chromosome 1"/>
</dbReference>
<dbReference type="PANTHER" id="PTHR48165:SF1">
    <property type="entry name" value="TRANSMEMBRANE PROTEIN"/>
    <property type="match status" value="1"/>
</dbReference>
<keyword evidence="2" id="KW-1185">Reference proteome</keyword>